<dbReference type="InterPro" id="IPR006141">
    <property type="entry name" value="Intein_N"/>
</dbReference>
<dbReference type="GO" id="GO:0016539">
    <property type="term" value="P:intein-mediated protein splicing"/>
    <property type="evidence" value="ECO:0007669"/>
    <property type="project" value="InterPro"/>
</dbReference>
<evidence type="ECO:0000256" key="4">
    <source>
        <dbReference type="ARBA" id="ARBA00022801"/>
    </source>
</evidence>
<feature type="region of interest" description="Disordered" evidence="8">
    <location>
        <begin position="532"/>
        <end position="568"/>
    </location>
</feature>
<dbReference type="Proteomes" id="UP001179121">
    <property type="component" value="Chromosome"/>
</dbReference>
<dbReference type="PROSITE" id="PS50818">
    <property type="entry name" value="INTEIN_C_TER"/>
    <property type="match status" value="1"/>
</dbReference>
<dbReference type="AlphaFoldDB" id="A0AA86MYG9"/>
<evidence type="ECO:0000256" key="5">
    <source>
        <dbReference type="ARBA" id="ARBA00023004"/>
    </source>
</evidence>
<keyword evidence="5" id="KW-0408">Iron</keyword>
<proteinExistence type="predicted"/>
<dbReference type="InterPro" id="IPR028992">
    <property type="entry name" value="Hedgehog/Intein_dom"/>
</dbReference>
<evidence type="ECO:0000256" key="3">
    <source>
        <dbReference type="ARBA" id="ARBA00022763"/>
    </source>
</evidence>
<dbReference type="InterPro" id="IPR005122">
    <property type="entry name" value="Uracil-DNA_glycosylase-like"/>
</dbReference>
<keyword evidence="4" id="KW-0378">Hydrolase</keyword>
<dbReference type="SMART" id="SM00986">
    <property type="entry name" value="UDG"/>
    <property type="match status" value="2"/>
</dbReference>
<evidence type="ECO:0000256" key="6">
    <source>
        <dbReference type="ARBA" id="ARBA00023014"/>
    </source>
</evidence>
<dbReference type="InterPro" id="IPR003587">
    <property type="entry name" value="Hint_dom_N"/>
</dbReference>
<protein>
    <submittedName>
        <fullName evidence="11">INTEIN_C_TER domain-containing protein</fullName>
    </submittedName>
</protein>
<evidence type="ECO:0000256" key="1">
    <source>
        <dbReference type="ARBA" id="ARBA00022485"/>
    </source>
</evidence>
<dbReference type="InterPro" id="IPR036895">
    <property type="entry name" value="Uracil-DNA_glycosylase-like_sf"/>
</dbReference>
<dbReference type="SUPFAM" id="SSF52980">
    <property type="entry name" value="Restriction endonuclease-like"/>
    <property type="match status" value="1"/>
</dbReference>
<keyword evidence="6" id="KW-0411">Iron-sulfur</keyword>
<dbReference type="PROSITE" id="PS50817">
    <property type="entry name" value="INTEIN_N_TER"/>
    <property type="match status" value="1"/>
</dbReference>
<feature type="compositionally biased region" description="Polar residues" evidence="8">
    <location>
        <begin position="559"/>
        <end position="568"/>
    </location>
</feature>
<evidence type="ECO:0000259" key="10">
    <source>
        <dbReference type="SMART" id="SM00986"/>
    </source>
</evidence>
<reference evidence="11" key="1">
    <citation type="submission" date="2022-10" db="EMBL/GenBank/DDBJ databases">
        <authorList>
            <person name="Koch H."/>
        </authorList>
    </citation>
    <scope>NUCLEOTIDE SEQUENCE</scope>
    <source>
        <strain evidence="11">DNF</strain>
    </source>
</reference>
<gene>
    <name evidence="11" type="ORF">DNFV4_01841</name>
</gene>
<keyword evidence="12" id="KW-1185">Reference proteome</keyword>
<keyword evidence="1" id="KW-0004">4Fe-4S</keyword>
<keyword evidence="3" id="KW-0227">DNA damage</keyword>
<keyword evidence="2" id="KW-0479">Metal-binding</keyword>
<dbReference type="GO" id="GO:0051539">
    <property type="term" value="F:4 iron, 4 sulfur cluster binding"/>
    <property type="evidence" value="ECO:0007669"/>
    <property type="project" value="UniProtKB-KW"/>
</dbReference>
<dbReference type="SUPFAM" id="SSF51294">
    <property type="entry name" value="Hedgehog/intein (Hint) domain"/>
    <property type="match status" value="1"/>
</dbReference>
<feature type="domain" description="Uracil-DNA glycosylase-like" evidence="10">
    <location>
        <begin position="28"/>
        <end position="266"/>
    </location>
</feature>
<name>A0AA86MYG9_9BACT</name>
<dbReference type="Pfam" id="PF13403">
    <property type="entry name" value="Hint_2"/>
    <property type="match status" value="1"/>
</dbReference>
<dbReference type="EMBL" id="OX365700">
    <property type="protein sequence ID" value="CAI4031418.1"/>
    <property type="molecule type" value="Genomic_DNA"/>
</dbReference>
<dbReference type="CDD" id="cd00081">
    <property type="entry name" value="Hint"/>
    <property type="match status" value="1"/>
</dbReference>
<evidence type="ECO:0000256" key="8">
    <source>
        <dbReference type="SAM" id="MobiDB-lite"/>
    </source>
</evidence>
<evidence type="ECO:0000256" key="2">
    <source>
        <dbReference type="ARBA" id="ARBA00022723"/>
    </source>
</evidence>
<dbReference type="PANTHER" id="PTHR33693">
    <property type="entry name" value="TYPE-5 URACIL-DNA GLYCOSYLASE"/>
    <property type="match status" value="1"/>
</dbReference>
<dbReference type="SUPFAM" id="SSF52141">
    <property type="entry name" value="Uracil-DNA glycosylase-like"/>
    <property type="match status" value="2"/>
</dbReference>
<dbReference type="InterPro" id="IPR051536">
    <property type="entry name" value="UDG_Type-4/5"/>
</dbReference>
<dbReference type="Gene3D" id="3.40.960.10">
    <property type="entry name" value="VSR Endonuclease"/>
    <property type="match status" value="1"/>
</dbReference>
<dbReference type="Gene3D" id="2.170.16.10">
    <property type="entry name" value="Hedgehog/Intein (Hint) domain"/>
    <property type="match status" value="1"/>
</dbReference>
<evidence type="ECO:0000313" key="12">
    <source>
        <dbReference type="Proteomes" id="UP001179121"/>
    </source>
</evidence>
<feature type="domain" description="Hint" evidence="9">
    <location>
        <begin position="83"/>
        <end position="184"/>
    </location>
</feature>
<organism evidence="11 12">
    <name type="scientific">Nitrospira tepida</name>
    <dbReference type="NCBI Taxonomy" id="2973512"/>
    <lineage>
        <taxon>Bacteria</taxon>
        <taxon>Pseudomonadati</taxon>
        <taxon>Nitrospirota</taxon>
        <taxon>Nitrospiria</taxon>
        <taxon>Nitrospirales</taxon>
        <taxon>Nitrospiraceae</taxon>
        <taxon>Nitrospira</taxon>
    </lineage>
</organism>
<dbReference type="Pfam" id="PF03167">
    <property type="entry name" value="UDG"/>
    <property type="match status" value="2"/>
</dbReference>
<dbReference type="Gene3D" id="3.40.470.10">
    <property type="entry name" value="Uracil-DNA glycosylase-like domain"/>
    <property type="match status" value="2"/>
</dbReference>
<dbReference type="GO" id="GO:0006281">
    <property type="term" value="P:DNA repair"/>
    <property type="evidence" value="ECO:0007669"/>
    <property type="project" value="UniProtKB-KW"/>
</dbReference>
<dbReference type="InterPro" id="IPR011335">
    <property type="entry name" value="Restrct_endonuc-II-like"/>
</dbReference>
<dbReference type="SMART" id="SM00306">
    <property type="entry name" value="HintN"/>
    <property type="match status" value="1"/>
</dbReference>
<dbReference type="CDD" id="cd10030">
    <property type="entry name" value="UDG-F4_TTUDGA_SPO1dp_like"/>
    <property type="match status" value="2"/>
</dbReference>
<dbReference type="InterPro" id="IPR036844">
    <property type="entry name" value="Hint_dom_sf"/>
</dbReference>
<evidence type="ECO:0000256" key="7">
    <source>
        <dbReference type="ARBA" id="ARBA00023204"/>
    </source>
</evidence>
<keyword evidence="7" id="KW-0234">DNA repair</keyword>
<dbReference type="InterPro" id="IPR030934">
    <property type="entry name" value="Intein_C"/>
</dbReference>
<dbReference type="GO" id="GO:0097506">
    <property type="term" value="F:deaminated base DNA N-glycosylase activity"/>
    <property type="evidence" value="ECO:0007669"/>
    <property type="project" value="UniProtKB-ARBA"/>
</dbReference>
<accession>A0AA86MYG9</accession>
<dbReference type="PANTHER" id="PTHR33693:SF1">
    <property type="entry name" value="TYPE-4 URACIL-DNA GLYCOSYLASE"/>
    <property type="match status" value="1"/>
</dbReference>
<feature type="domain" description="Uracil-DNA glycosylase-like" evidence="10">
    <location>
        <begin position="324"/>
        <end position="526"/>
    </location>
</feature>
<dbReference type="RefSeq" id="WP_289268336.1">
    <property type="nucleotide sequence ID" value="NZ_OX365700.1"/>
</dbReference>
<sequence length="568" mass="64255">MTLQELSASLSNCQRCKLAKLGRSQVVFGVGNPRASIMFVGEAPGFYEDQKGEPFVGAAGKLLNDLLQSAGLSRSEIYIANVIKCFISPRVLIYTATGYKPIKDIRVGDLVLTHTGRFRKVTYVRPQEVLPRGSRVVHLTIRPQSEDRRRPVQITVTPEHPFLINGKWTVAREIQPGDRVAMLGDHCEVCGKAFFVRYNRYEQRTYRTCSSTCHNRRVFHGPEAKEKLRETMLRQYAEGLRDPWAITARANTRTRALVAAGVAKIQRMTAEERYRGRIAIAQRITEGNGKHPIGYGEQELKAVLQDIGMPFVHHFAFPDSAFTYDFCLPDEKILIEVRGPAFANREAQARALVKTAEAEQRGYLVLSVWWQEAVHHPNLVRGLLERVLKNHHGEYVFIEATVTKVNHRQTYRAFPLYNIGVDEDESYIAAGIVSHNCRPPNNRDPEPDEVETCKPFLMEQISLIKPKLVCTLGNWATQTLMERKVGITKVRGQAFYLQDFVLFPLFHPAAALHQGSLLEPLREDFKKLKAYLDKMRAQPTPDPKQSGTDQASPEAKSEPTATQMSLFS</sequence>
<dbReference type="NCBIfam" id="TIGR01443">
    <property type="entry name" value="intein_Cterm"/>
    <property type="match status" value="1"/>
</dbReference>
<dbReference type="KEGG" id="nti:DNFV4_01841"/>
<dbReference type="SMART" id="SM00987">
    <property type="entry name" value="UreE_C"/>
    <property type="match status" value="2"/>
</dbReference>
<evidence type="ECO:0000313" key="11">
    <source>
        <dbReference type="EMBL" id="CAI4031418.1"/>
    </source>
</evidence>
<dbReference type="GO" id="GO:0046872">
    <property type="term" value="F:metal ion binding"/>
    <property type="evidence" value="ECO:0007669"/>
    <property type="project" value="UniProtKB-KW"/>
</dbReference>
<evidence type="ECO:0000259" key="9">
    <source>
        <dbReference type="SMART" id="SM00306"/>
    </source>
</evidence>